<dbReference type="Proteomes" id="UP000608890">
    <property type="component" value="Unassembled WGS sequence"/>
</dbReference>
<keyword evidence="5" id="KW-1185">Reference proteome</keyword>
<dbReference type="AlphaFoldDB" id="A0A917U1Y9"/>
<feature type="compositionally biased region" description="Low complexity" evidence="1">
    <location>
        <begin position="1"/>
        <end position="11"/>
    </location>
</feature>
<evidence type="ECO:0000313" key="4">
    <source>
        <dbReference type="EMBL" id="GGM47089.1"/>
    </source>
</evidence>
<evidence type="ECO:0008006" key="6">
    <source>
        <dbReference type="Google" id="ProtNLM"/>
    </source>
</evidence>
<feature type="domain" description="Conserved hypothetical protein CHP02679 N terminus" evidence="3">
    <location>
        <begin position="41"/>
        <end position="240"/>
    </location>
</feature>
<sequence>MTSGPQPGGDAPTPPPFADPGWRRLLAAARRSLERSGGRLDGTVSLQSPSDDERIAIIGITGAHRSAGSTRLTVRLADVDDQLRAVHGVGLRDLLTASAPLRSRAAEAKREAVARDVLLDLASAGRHAAAGWYEQWLDGLRRDGTLTRVVRAGLPFGDVVRVLDALPAADEPIPVFADRLLDDTKALSEGPLRGLVLRALAAWQEVPVPSGGEPERALWESVGLVPDDLASQVLVLNLPAGGGPLGRWLTEAAAVGEPLRVTLHQLRRFPPAVTADEIFVCENPAVLRAAAAALGAQSPPLVCTEGVPSVAVHTLLRAAGRAVLRWRNDFDWTGVRLTAAALDRYPTAVPWRMSTAEYASAAGSGPALLGVPTDTGWDPTLSPAMRQAGRAVMEERLITLLLDDLRDAARP</sequence>
<accession>A0A917U1Y9</accession>
<gene>
    <name evidence="4" type="ORF">GCM10011608_34820</name>
</gene>
<dbReference type="Pfam" id="PF11796">
    <property type="entry name" value="DUF3323"/>
    <property type="match status" value="1"/>
</dbReference>
<reference evidence="4" key="2">
    <citation type="submission" date="2020-09" db="EMBL/GenBank/DDBJ databases">
        <authorList>
            <person name="Sun Q."/>
            <person name="Zhou Y."/>
        </authorList>
    </citation>
    <scope>NUCLEOTIDE SEQUENCE</scope>
    <source>
        <strain evidence="4">CGMCC 4.7312</strain>
    </source>
</reference>
<reference evidence="4" key="1">
    <citation type="journal article" date="2014" name="Int. J. Syst. Evol. Microbiol.">
        <title>Complete genome sequence of Corynebacterium casei LMG S-19264T (=DSM 44701T), isolated from a smear-ripened cheese.</title>
        <authorList>
            <consortium name="US DOE Joint Genome Institute (JGI-PGF)"/>
            <person name="Walter F."/>
            <person name="Albersmeier A."/>
            <person name="Kalinowski J."/>
            <person name="Ruckert C."/>
        </authorList>
    </citation>
    <scope>NUCLEOTIDE SEQUENCE</scope>
    <source>
        <strain evidence="4">CGMCC 4.7312</strain>
    </source>
</reference>
<comment type="caution">
    <text evidence="4">The sequence shown here is derived from an EMBL/GenBank/DDBJ whole genome shotgun (WGS) entry which is preliminary data.</text>
</comment>
<evidence type="ECO:0000313" key="5">
    <source>
        <dbReference type="Proteomes" id="UP000608890"/>
    </source>
</evidence>
<feature type="domain" description="DUF2399" evidence="2">
    <location>
        <begin position="261"/>
        <end position="405"/>
    </location>
</feature>
<organism evidence="4 5">
    <name type="scientific">Micromonospora sonchi</name>
    <dbReference type="NCBI Taxonomy" id="1763543"/>
    <lineage>
        <taxon>Bacteria</taxon>
        <taxon>Bacillati</taxon>
        <taxon>Actinomycetota</taxon>
        <taxon>Actinomycetes</taxon>
        <taxon>Micromonosporales</taxon>
        <taxon>Micromonosporaceae</taxon>
        <taxon>Micromonospora</taxon>
    </lineage>
</organism>
<name>A0A917U1Y9_9ACTN</name>
<dbReference type="InterPro" id="IPR024466">
    <property type="entry name" value="CHP02679_N"/>
</dbReference>
<dbReference type="RefSeq" id="WP_189045571.1">
    <property type="nucleotide sequence ID" value="NZ_BMNB01000015.1"/>
</dbReference>
<evidence type="ECO:0000256" key="1">
    <source>
        <dbReference type="SAM" id="MobiDB-lite"/>
    </source>
</evidence>
<dbReference type="InterPro" id="IPR013495">
    <property type="entry name" value="CHP02679"/>
</dbReference>
<dbReference type="EMBL" id="BMNB01000015">
    <property type="protein sequence ID" value="GGM47089.1"/>
    <property type="molecule type" value="Genomic_DNA"/>
</dbReference>
<evidence type="ECO:0000259" key="2">
    <source>
        <dbReference type="Pfam" id="PF09664"/>
    </source>
</evidence>
<dbReference type="Pfam" id="PF09664">
    <property type="entry name" value="DUF2399"/>
    <property type="match status" value="1"/>
</dbReference>
<dbReference type="NCBIfam" id="TIGR02679">
    <property type="entry name" value="TIGR02679 family protein"/>
    <property type="match status" value="1"/>
</dbReference>
<protein>
    <recommendedName>
        <fullName evidence="6">TIGR02679 family protein</fullName>
    </recommendedName>
</protein>
<dbReference type="InterPro" id="IPR024465">
    <property type="entry name" value="DUF2399"/>
</dbReference>
<evidence type="ECO:0000259" key="3">
    <source>
        <dbReference type="Pfam" id="PF11796"/>
    </source>
</evidence>
<proteinExistence type="predicted"/>
<feature type="region of interest" description="Disordered" evidence="1">
    <location>
        <begin position="1"/>
        <end position="21"/>
    </location>
</feature>